<evidence type="ECO:0000313" key="5">
    <source>
        <dbReference type="EMBL" id="ELY63227.1"/>
    </source>
</evidence>
<organism evidence="5 6">
    <name type="scientific">Natrinema versiforme JCM 10478</name>
    <dbReference type="NCBI Taxonomy" id="1227496"/>
    <lineage>
        <taxon>Archaea</taxon>
        <taxon>Methanobacteriati</taxon>
        <taxon>Methanobacteriota</taxon>
        <taxon>Stenosarchaea group</taxon>
        <taxon>Halobacteria</taxon>
        <taxon>Halobacteriales</taxon>
        <taxon>Natrialbaceae</taxon>
        <taxon>Natrinema</taxon>
    </lineage>
</organism>
<gene>
    <name evidence="5" type="ORF">C489_19216</name>
</gene>
<dbReference type="PATRIC" id="fig|1227496.3.peg.3848"/>
<dbReference type="GO" id="GO:0005975">
    <property type="term" value="P:carbohydrate metabolic process"/>
    <property type="evidence" value="ECO:0007669"/>
    <property type="project" value="InterPro"/>
</dbReference>
<dbReference type="EMBL" id="AOID01000062">
    <property type="protein sequence ID" value="ELY63227.1"/>
    <property type="molecule type" value="Genomic_DNA"/>
</dbReference>
<evidence type="ECO:0000256" key="1">
    <source>
        <dbReference type="ARBA" id="ARBA00006188"/>
    </source>
</evidence>
<dbReference type="InterPro" id="IPR008928">
    <property type="entry name" value="6-hairpin_glycosidase_sf"/>
</dbReference>
<dbReference type="Proteomes" id="UP000011632">
    <property type="component" value="Unassembled WGS sequence"/>
</dbReference>
<reference evidence="5 6" key="1">
    <citation type="journal article" date="2014" name="PLoS Genet.">
        <title>Phylogenetically driven sequencing of extremely halophilic archaea reveals strategies for static and dynamic osmo-response.</title>
        <authorList>
            <person name="Becker E.A."/>
            <person name="Seitzer P.M."/>
            <person name="Tritt A."/>
            <person name="Larsen D."/>
            <person name="Krusor M."/>
            <person name="Yao A.I."/>
            <person name="Wu D."/>
            <person name="Madern D."/>
            <person name="Eisen J.A."/>
            <person name="Darling A.E."/>
            <person name="Facciotti M.T."/>
        </authorList>
    </citation>
    <scope>NUCLEOTIDE SEQUENCE [LARGE SCALE GENOMIC DNA]</scope>
    <source>
        <strain evidence="5 6">JCM 10478</strain>
    </source>
</reference>
<sequence>MTRDEPVIDDRRSIRADSDPDLTVIMQYKPLEEYGLIGDGNTVALVGRDGSIDWCPFPHVESPSVFAALLDADRGGHFAVRPTQSFESVQQYRDRTNVLETRFRTAGGNATVTDFMPVDEATESGTGDRPPAVYRQLGCEDGSIELAVAFEPRFDYAREVPTVEPASEGVVAAGDDERVIVSSDVPLEPSADGHAADATVTLEAGETRWLVLSYGEAIPHEPSSHWETLADTVDYWREWTHDCDGDDCPVGGPWHDFAVRSSLVLKLLLHRETGAVCAAPTTSLPEDLGGVRNWDYRFNWIRDAAFTVRVLSELGHLKEARSYFELCLDHCRHHDPEAVPPVYGLNGEEVPDETVLDHLSGYEGSAPVRIGNEAKNQHQLDVYGELILAIYESVRYGEPMTYDDWSVMCDLIDYVCEGWDEPDAGIWEVRSDHEQFVYSKVMCWTALDRGIELAEAADDLSAPVEHWRSCRDDVRRAILEQGYSEEADSFVRSFGDGEVLDASNLLVPIVGFLPPDDARVQGTIDATIERLTTDDGLVRRYEGDDGLPGEASPFVVCSFWLVSALALSGRTDEARERFEAILDYASPLGLLAEGIDPDSGEQRGNIPQAYSHIGLLNSALYLAANDSSGESVALGRNESLQDGGSSGAIVRRPNDRG</sequence>
<evidence type="ECO:0000259" key="4">
    <source>
        <dbReference type="Pfam" id="PF19291"/>
    </source>
</evidence>
<dbReference type="SUPFAM" id="SSF48208">
    <property type="entry name" value="Six-hairpin glycosidases"/>
    <property type="match status" value="1"/>
</dbReference>
<dbReference type="STRING" id="1227496.C489_19216"/>
<comment type="similarity">
    <text evidence="1">Belongs to the glycosyl hydrolase 15 family.</text>
</comment>
<feature type="domain" description="GH15-like" evidence="3">
    <location>
        <begin position="255"/>
        <end position="619"/>
    </location>
</feature>
<keyword evidence="6" id="KW-1185">Reference proteome</keyword>
<dbReference type="PANTHER" id="PTHR31616:SF0">
    <property type="entry name" value="GLUCAN 1,4-ALPHA-GLUCOSIDASE"/>
    <property type="match status" value="1"/>
</dbReference>
<evidence type="ECO:0000259" key="3">
    <source>
        <dbReference type="Pfam" id="PF00723"/>
    </source>
</evidence>
<dbReference type="Pfam" id="PF00723">
    <property type="entry name" value="Glyco_hydro_15"/>
    <property type="match status" value="1"/>
</dbReference>
<protein>
    <submittedName>
        <fullName evidence="5">Glycoside hydrolase 15-like protein</fullName>
    </submittedName>
</protein>
<evidence type="ECO:0000313" key="6">
    <source>
        <dbReference type="Proteomes" id="UP000011632"/>
    </source>
</evidence>
<dbReference type="AlphaFoldDB" id="L9XNU1"/>
<dbReference type="Gene3D" id="1.50.10.10">
    <property type="match status" value="1"/>
</dbReference>
<feature type="domain" description="Trehalase-like N-terminal" evidence="4">
    <location>
        <begin position="29"/>
        <end position="216"/>
    </location>
</feature>
<dbReference type="RefSeq" id="WP_006432935.1">
    <property type="nucleotide sequence ID" value="NZ_AOID01000062.1"/>
</dbReference>
<dbReference type="GO" id="GO:0004553">
    <property type="term" value="F:hydrolase activity, hydrolyzing O-glycosyl compounds"/>
    <property type="evidence" value="ECO:0007669"/>
    <property type="project" value="UniProtKB-ARBA"/>
</dbReference>
<comment type="caution">
    <text evidence="5">The sequence shown here is derived from an EMBL/GenBank/DDBJ whole genome shotgun (WGS) entry which is preliminary data.</text>
</comment>
<evidence type="ECO:0000256" key="2">
    <source>
        <dbReference type="SAM" id="MobiDB-lite"/>
    </source>
</evidence>
<name>L9XNU1_9EURY</name>
<keyword evidence="5" id="KW-0378">Hydrolase</keyword>
<dbReference type="InterPro" id="IPR012341">
    <property type="entry name" value="6hp_glycosidase-like_sf"/>
</dbReference>
<dbReference type="Pfam" id="PF19291">
    <property type="entry name" value="TREH_N"/>
    <property type="match status" value="1"/>
</dbReference>
<proteinExistence type="inferred from homology"/>
<dbReference type="PANTHER" id="PTHR31616">
    <property type="entry name" value="TREHALASE"/>
    <property type="match status" value="1"/>
</dbReference>
<feature type="region of interest" description="Disordered" evidence="2">
    <location>
        <begin position="635"/>
        <end position="657"/>
    </location>
</feature>
<dbReference type="InterPro" id="IPR011613">
    <property type="entry name" value="GH15-like"/>
</dbReference>
<dbReference type="InterPro" id="IPR045582">
    <property type="entry name" value="Trehalase-like_N"/>
</dbReference>
<accession>L9XNU1</accession>